<organism evidence="2 3">
    <name type="scientific">Parasponia andersonii</name>
    <name type="common">Sponia andersonii</name>
    <dbReference type="NCBI Taxonomy" id="3476"/>
    <lineage>
        <taxon>Eukaryota</taxon>
        <taxon>Viridiplantae</taxon>
        <taxon>Streptophyta</taxon>
        <taxon>Embryophyta</taxon>
        <taxon>Tracheophyta</taxon>
        <taxon>Spermatophyta</taxon>
        <taxon>Magnoliopsida</taxon>
        <taxon>eudicotyledons</taxon>
        <taxon>Gunneridae</taxon>
        <taxon>Pentapetalae</taxon>
        <taxon>rosids</taxon>
        <taxon>fabids</taxon>
        <taxon>Rosales</taxon>
        <taxon>Cannabaceae</taxon>
        <taxon>Parasponia</taxon>
    </lineage>
</organism>
<dbReference type="EMBL" id="JXTB01000569">
    <property type="protein sequence ID" value="PON36435.1"/>
    <property type="molecule type" value="Genomic_DNA"/>
</dbReference>
<keyword evidence="3" id="KW-1185">Reference proteome</keyword>
<evidence type="ECO:0000256" key="1">
    <source>
        <dbReference type="SAM" id="MobiDB-lite"/>
    </source>
</evidence>
<evidence type="ECO:0000313" key="2">
    <source>
        <dbReference type="EMBL" id="PON36435.1"/>
    </source>
</evidence>
<name>A0A2P5AIP8_PARAD</name>
<evidence type="ECO:0000313" key="3">
    <source>
        <dbReference type="Proteomes" id="UP000237105"/>
    </source>
</evidence>
<accession>A0A2P5AIP8</accession>
<protein>
    <submittedName>
        <fullName evidence="2">Uncharacterized protein</fullName>
    </submittedName>
</protein>
<proteinExistence type="predicted"/>
<dbReference type="Proteomes" id="UP000237105">
    <property type="component" value="Unassembled WGS sequence"/>
</dbReference>
<dbReference type="OrthoDB" id="959856at2759"/>
<gene>
    <name evidence="2" type="ORF">PanWU01x14_328400</name>
</gene>
<comment type="caution">
    <text evidence="2">The sequence shown here is derived from an EMBL/GenBank/DDBJ whole genome shotgun (WGS) entry which is preliminary data.</text>
</comment>
<dbReference type="AlphaFoldDB" id="A0A2P5AIP8"/>
<feature type="region of interest" description="Disordered" evidence="1">
    <location>
        <begin position="1"/>
        <end position="22"/>
    </location>
</feature>
<reference evidence="3" key="1">
    <citation type="submission" date="2016-06" db="EMBL/GenBank/DDBJ databases">
        <title>Parallel loss of symbiosis genes in relatives of nitrogen-fixing non-legume Parasponia.</title>
        <authorList>
            <person name="Van Velzen R."/>
            <person name="Holmer R."/>
            <person name="Bu F."/>
            <person name="Rutten L."/>
            <person name="Van Zeijl A."/>
            <person name="Liu W."/>
            <person name="Santuari L."/>
            <person name="Cao Q."/>
            <person name="Sharma T."/>
            <person name="Shen D."/>
            <person name="Roswanjaya Y."/>
            <person name="Wardhani T."/>
            <person name="Kalhor M.S."/>
            <person name="Jansen J."/>
            <person name="Van den Hoogen J."/>
            <person name="Gungor B."/>
            <person name="Hartog M."/>
            <person name="Hontelez J."/>
            <person name="Verver J."/>
            <person name="Yang W.-C."/>
            <person name="Schijlen E."/>
            <person name="Repin R."/>
            <person name="Schilthuizen M."/>
            <person name="Schranz E."/>
            <person name="Heidstra R."/>
            <person name="Miyata K."/>
            <person name="Fedorova E."/>
            <person name="Kohlen W."/>
            <person name="Bisseling T."/>
            <person name="Smit S."/>
            <person name="Geurts R."/>
        </authorList>
    </citation>
    <scope>NUCLEOTIDE SEQUENCE [LARGE SCALE GENOMIC DNA]</scope>
    <source>
        <strain evidence="3">cv. WU1-14</strain>
    </source>
</reference>
<sequence length="127" mass="14568">MSSRGRGRGPITMSKPNNRPKYIISEDGTIETQAQTSQTWTPSKTIAILKTLKFTDFEGSGWEFNLPSGAYLSYNEKIIIDNIWVVHKRTDLKHQIACLNALIYIFSQKKKYYVIYTRPTLGIYKDG</sequence>